<keyword evidence="1" id="KW-0175">Coiled coil</keyword>
<evidence type="ECO:0000313" key="3">
    <source>
        <dbReference type="Proteomes" id="UP001465976"/>
    </source>
</evidence>
<sequence>MNNRRRATPPRIGPPEEVYTQLYLRGTAEHGWLTIRGWRGAKLAEIVQMRSKVRADTLTELSHRLEEASRNSDIAEKRIRRATRVASRPEFKGIALGSPTCLRNRRIALKFQADFKRARMEMSELTKEMFALGGPPTPNWILKRRVKPCPEVEELVNKVDEMAIDGPKSADSL</sequence>
<evidence type="ECO:0000256" key="1">
    <source>
        <dbReference type="SAM" id="Coils"/>
    </source>
</evidence>
<keyword evidence="3" id="KW-1185">Reference proteome</keyword>
<evidence type="ECO:0000313" key="2">
    <source>
        <dbReference type="EMBL" id="KAL0576157.1"/>
    </source>
</evidence>
<gene>
    <name evidence="2" type="ORF">V5O48_005825</name>
</gene>
<dbReference type="Proteomes" id="UP001465976">
    <property type="component" value="Unassembled WGS sequence"/>
</dbReference>
<organism evidence="2 3">
    <name type="scientific">Marasmius crinis-equi</name>
    <dbReference type="NCBI Taxonomy" id="585013"/>
    <lineage>
        <taxon>Eukaryota</taxon>
        <taxon>Fungi</taxon>
        <taxon>Dikarya</taxon>
        <taxon>Basidiomycota</taxon>
        <taxon>Agaricomycotina</taxon>
        <taxon>Agaricomycetes</taxon>
        <taxon>Agaricomycetidae</taxon>
        <taxon>Agaricales</taxon>
        <taxon>Marasmiineae</taxon>
        <taxon>Marasmiaceae</taxon>
        <taxon>Marasmius</taxon>
    </lineage>
</organism>
<dbReference type="EMBL" id="JBAHYK010000243">
    <property type="protein sequence ID" value="KAL0576157.1"/>
    <property type="molecule type" value="Genomic_DNA"/>
</dbReference>
<proteinExistence type="predicted"/>
<feature type="coiled-coil region" evidence="1">
    <location>
        <begin position="58"/>
        <end position="85"/>
    </location>
</feature>
<accession>A0ABR3FLF4</accession>
<name>A0ABR3FLF4_9AGAR</name>
<reference evidence="2 3" key="1">
    <citation type="submission" date="2024-02" db="EMBL/GenBank/DDBJ databases">
        <title>A draft genome for the cacao thread blight pathogen Marasmius crinis-equi.</title>
        <authorList>
            <person name="Cohen S.P."/>
            <person name="Baruah I.K."/>
            <person name="Amoako-Attah I."/>
            <person name="Bukari Y."/>
            <person name="Meinhardt L.W."/>
            <person name="Bailey B.A."/>
        </authorList>
    </citation>
    <scope>NUCLEOTIDE SEQUENCE [LARGE SCALE GENOMIC DNA]</scope>
    <source>
        <strain evidence="2 3">GH-76</strain>
    </source>
</reference>
<comment type="caution">
    <text evidence="2">The sequence shown here is derived from an EMBL/GenBank/DDBJ whole genome shotgun (WGS) entry which is preliminary data.</text>
</comment>
<protein>
    <submittedName>
        <fullName evidence="2">Uncharacterized protein</fullName>
    </submittedName>
</protein>